<dbReference type="AlphaFoldDB" id="A0A8X7MQS5"/>
<evidence type="ECO:0000259" key="2">
    <source>
        <dbReference type="Pfam" id="PF13976"/>
    </source>
</evidence>
<dbReference type="EMBL" id="LWDE02000748">
    <property type="protein sequence ID" value="KAE8245280.1"/>
    <property type="molecule type" value="Genomic_DNA"/>
</dbReference>
<reference evidence="3" key="1">
    <citation type="submission" date="2016-04" db="EMBL/GenBank/DDBJ databases">
        <authorList>
            <person name="Nguyen H.D."/>
            <person name="Samba Siva P."/>
            <person name="Cullis J."/>
            <person name="Levesque C.A."/>
            <person name="Hambleton S."/>
        </authorList>
    </citation>
    <scope>NUCLEOTIDE SEQUENCE</scope>
    <source>
        <strain evidence="3">DAOMC 236426</strain>
    </source>
</reference>
<keyword evidence="4" id="KW-1185">Reference proteome</keyword>
<protein>
    <recommendedName>
        <fullName evidence="2">GAG-pre-integrase domain-containing protein</fullName>
    </recommendedName>
</protein>
<evidence type="ECO:0000313" key="3">
    <source>
        <dbReference type="EMBL" id="KAE8245280.1"/>
    </source>
</evidence>
<accession>A0A8X7MQS5</accession>
<reference evidence="3" key="2">
    <citation type="journal article" date="2019" name="IMA Fungus">
        <title>Genome sequencing and comparison of five Tilletia species to identify candidate genes for the detection of regulated species infecting wheat.</title>
        <authorList>
            <person name="Nguyen H.D.T."/>
            <person name="Sultana T."/>
            <person name="Kesanakurti P."/>
            <person name="Hambleton S."/>
        </authorList>
    </citation>
    <scope>NUCLEOTIDE SEQUENCE</scope>
    <source>
        <strain evidence="3">DAOMC 236426</strain>
    </source>
</reference>
<proteinExistence type="predicted"/>
<comment type="caution">
    <text evidence="3">The sequence shown here is derived from an EMBL/GenBank/DDBJ whole genome shotgun (WGS) entry which is preliminary data.</text>
</comment>
<feature type="domain" description="GAG-pre-integrase" evidence="2">
    <location>
        <begin position="162"/>
        <end position="212"/>
    </location>
</feature>
<evidence type="ECO:0000256" key="1">
    <source>
        <dbReference type="SAM" id="MobiDB-lite"/>
    </source>
</evidence>
<dbReference type="Proteomes" id="UP000077684">
    <property type="component" value="Unassembled WGS sequence"/>
</dbReference>
<organism evidence="3 4">
    <name type="scientific">Tilletia controversa</name>
    <name type="common">dwarf bunt fungus</name>
    <dbReference type="NCBI Taxonomy" id="13291"/>
    <lineage>
        <taxon>Eukaryota</taxon>
        <taxon>Fungi</taxon>
        <taxon>Dikarya</taxon>
        <taxon>Basidiomycota</taxon>
        <taxon>Ustilaginomycotina</taxon>
        <taxon>Exobasidiomycetes</taxon>
        <taxon>Tilletiales</taxon>
        <taxon>Tilletiaceae</taxon>
        <taxon>Tilletia</taxon>
    </lineage>
</organism>
<feature type="region of interest" description="Disordered" evidence="1">
    <location>
        <begin position="1"/>
        <end position="28"/>
    </location>
</feature>
<dbReference type="InterPro" id="IPR025724">
    <property type="entry name" value="GAG-pre-integrase_dom"/>
</dbReference>
<name>A0A8X7MQS5_9BASI</name>
<dbReference type="Pfam" id="PF13976">
    <property type="entry name" value="gag_pre-integrs"/>
    <property type="match status" value="1"/>
</dbReference>
<sequence>MLVSSLGTHEVKRDMNRGATVIRSSQRGHGHFAGAAAMVSTEVDKPDPTGCSRASQPAPVSCVTRDSSQVNALHRMGAPCSGTCSDVLPAPHMFTADPFSPLRLVPHEPKPPTGQTLPSPGDECVCLCMQHMATLVGELEKVMTLLLTDAANAARALALELATIRWHQRLGHASFKTIAQLVGNGVLGLEKLGKTAALRLVGREDKCDACATANLKRAPYGLSDSRAAQPGDLFHNPLRSDGTIGLEP</sequence>
<gene>
    <name evidence="3" type="ORF">A4X06_0g5754</name>
</gene>
<evidence type="ECO:0000313" key="4">
    <source>
        <dbReference type="Proteomes" id="UP000077684"/>
    </source>
</evidence>